<dbReference type="InterPro" id="IPR013211">
    <property type="entry name" value="LVIVD"/>
</dbReference>
<organism evidence="2 3">
    <name type="scientific">Campylobacter rectus</name>
    <name type="common">Wolinella recta</name>
    <dbReference type="NCBI Taxonomy" id="203"/>
    <lineage>
        <taxon>Bacteria</taxon>
        <taxon>Pseudomonadati</taxon>
        <taxon>Campylobacterota</taxon>
        <taxon>Epsilonproteobacteria</taxon>
        <taxon>Campylobacterales</taxon>
        <taxon>Campylobacteraceae</taxon>
        <taxon>Campylobacter</taxon>
    </lineage>
</organism>
<dbReference type="EMBL" id="CP012543">
    <property type="protein sequence ID" value="QCD46017.1"/>
    <property type="molecule type" value="Genomic_DNA"/>
</dbReference>
<keyword evidence="1" id="KW-0472">Membrane</keyword>
<evidence type="ECO:0000313" key="2">
    <source>
        <dbReference type="EMBL" id="QCD46017.1"/>
    </source>
</evidence>
<reference evidence="2 3" key="1">
    <citation type="submission" date="2016-07" db="EMBL/GenBank/DDBJ databases">
        <title>Comparative genomics of the Campylobacter concisus group.</title>
        <authorList>
            <person name="Miller W.G."/>
            <person name="Yee E."/>
            <person name="Chapman M.H."/>
            <person name="Huynh S."/>
            <person name="Bono J.L."/>
            <person name="On S.L.W."/>
            <person name="StLeger J."/>
            <person name="Foster G."/>
            <person name="Parker C.T."/>
        </authorList>
    </citation>
    <scope>NUCLEOTIDE SEQUENCE [LARGE SCALE GENOMIC DNA]</scope>
    <source>
        <strain evidence="2 3">ATCC 33238</strain>
    </source>
</reference>
<feature type="transmembrane region" description="Helical" evidence="1">
    <location>
        <begin position="12"/>
        <end position="30"/>
    </location>
</feature>
<dbReference type="InterPro" id="IPR015943">
    <property type="entry name" value="WD40/YVTN_repeat-like_dom_sf"/>
</dbReference>
<dbReference type="InterPro" id="IPR051200">
    <property type="entry name" value="Host-pathogen_enzymatic-act"/>
</dbReference>
<proteinExistence type="predicted"/>
<evidence type="ECO:0000313" key="3">
    <source>
        <dbReference type="Proteomes" id="UP000502377"/>
    </source>
</evidence>
<dbReference type="Gene3D" id="2.130.10.10">
    <property type="entry name" value="YVTN repeat-like/Quinoprotein amine dehydrogenase"/>
    <property type="match status" value="1"/>
</dbReference>
<dbReference type="Pfam" id="PF08309">
    <property type="entry name" value="LVIVD"/>
    <property type="match status" value="2"/>
</dbReference>
<dbReference type="PANTHER" id="PTHR47197:SF3">
    <property type="entry name" value="DIHYDRO-HEME D1 DEHYDROGENASE"/>
    <property type="match status" value="1"/>
</dbReference>
<accession>A0A6G5QKB1</accession>
<sequence>MIDPNVKKKRQFTIYLTVLIVILPFVFLYLKYADKEPENLAQNFTISRPETPAKKTSKVEAQISQNTDKFADNDDVTIYKKDLINNSVQLPFEVRDMMVSRDKKRLYTLGHDRDGISVIDISNLDHIKLLGLFYFPEARYNVENIQAAESNDGKSLYLASPNLGILRLDVTDPQNINVAAKFEAKGYSKIKINPNNKLAYVKAKNGMVILDISSDNIKKIGEFISMETFNPIEKGDVAIYSDKYVFMSDFAGLHMLDVSDPKSIKEVYKQEDFKVAINLQISPDKKYLYANELHNFKVYGINDTSNIEHLKNYIVSNRIYTFDIGSDGKIAYVSRSKDGRDDTVLPSIDVVDISSKFQSKRLKSYYTPEIDTVNVALPLDERRIIVSLMVKFRGFISVINNDADALMEKTAKNEVKIKEPQDSGRAIDKSKPIWDLPFSQNGFASVSIAVPTEDGYILAGEHEQARTPDLFMKVDKNGREIWRKVVDKNYQGTAQLIAAQMQSYYVIGNEKTTYVIDKATNEISNKLPYPLKHVAPTDKDEFIACDYTNNILRMDKNAKIIWKKQIDVSHLEDDFYIKYEYDPKDPKKEPKQRTIKKPKEGLEKLIKAKDGNFILFVKKLGVLKFSPSGKAIFDTRIEMDGSFNDMLEGNDGSISTLFRSKNKYDLETLKLVKLSSNGKLIKKSTVHNSLAYFLVSAFTKYKDGYLIGIRPYDEKKLLLLEIDGNGRKADEAYVTDLGDETPFYEMLNVADQGVLLLGSRMYTRPSHMEYVKGKAVKFSDKYVKEAFMIMLNLNQKISEQNLNFADKE</sequence>
<protein>
    <submittedName>
        <fullName evidence="2">Uncharacterized protein</fullName>
    </submittedName>
</protein>
<dbReference type="AlphaFoldDB" id="A0A6G5QKB1"/>
<dbReference type="KEGG" id="crx:CRECT_0320"/>
<keyword evidence="1" id="KW-1133">Transmembrane helix</keyword>
<keyword evidence="1" id="KW-0812">Transmembrane</keyword>
<name>A0A6G5QKB1_CAMRE</name>
<dbReference type="Proteomes" id="UP000502377">
    <property type="component" value="Chromosome"/>
</dbReference>
<dbReference type="PANTHER" id="PTHR47197">
    <property type="entry name" value="PROTEIN NIRF"/>
    <property type="match status" value="1"/>
</dbReference>
<dbReference type="SUPFAM" id="SSF75011">
    <property type="entry name" value="3-carboxy-cis,cis-mucoante lactonizing enzyme"/>
    <property type="match status" value="1"/>
</dbReference>
<dbReference type="RefSeq" id="WP_004318746.1">
    <property type="nucleotide sequence ID" value="NZ_CP012543.1"/>
</dbReference>
<gene>
    <name evidence="2" type="ORF">CRECT_0320</name>
</gene>
<evidence type="ECO:0000256" key="1">
    <source>
        <dbReference type="SAM" id="Phobius"/>
    </source>
</evidence>